<dbReference type="Proteomes" id="UP000190105">
    <property type="component" value="Unassembled WGS sequence"/>
</dbReference>
<dbReference type="STRING" id="1147123.SAMN05443428_102111"/>
<gene>
    <name evidence="15" type="ORF">SAMN05443428_102111</name>
</gene>
<dbReference type="GO" id="GO:0051607">
    <property type="term" value="P:defense response to virus"/>
    <property type="evidence" value="ECO:0007669"/>
    <property type="project" value="UniProtKB-KW"/>
</dbReference>
<dbReference type="Pfam" id="PF01930">
    <property type="entry name" value="Cas_Cas4"/>
    <property type="match status" value="1"/>
</dbReference>
<dbReference type="InterPro" id="IPR013343">
    <property type="entry name" value="CRISPR-assoc_prot_Cas4"/>
</dbReference>
<comment type="cofactor">
    <cofactor evidence="1">
        <name>[4Fe-4S] cluster</name>
        <dbReference type="ChEBI" id="CHEBI:49883"/>
    </cofactor>
</comment>
<evidence type="ECO:0000256" key="12">
    <source>
        <dbReference type="ARBA" id="ARBA00023211"/>
    </source>
</evidence>
<evidence type="ECO:0000256" key="9">
    <source>
        <dbReference type="ARBA" id="ARBA00023004"/>
    </source>
</evidence>
<dbReference type="Gene3D" id="3.90.320.10">
    <property type="match status" value="1"/>
</dbReference>
<dbReference type="NCBIfam" id="TIGR00372">
    <property type="entry name" value="cas4"/>
    <property type="match status" value="1"/>
</dbReference>
<evidence type="ECO:0000256" key="2">
    <source>
        <dbReference type="ARBA" id="ARBA00009189"/>
    </source>
</evidence>
<comment type="cofactor">
    <cofactor evidence="13">
        <name>iron-sulfur cluster</name>
        <dbReference type="ChEBI" id="CHEBI:30408"/>
    </cofactor>
</comment>
<evidence type="ECO:0000259" key="14">
    <source>
        <dbReference type="Pfam" id="PF01930"/>
    </source>
</evidence>
<name>A0A1T4WNQ0_9CLOT</name>
<dbReference type="AlphaFoldDB" id="A0A1T4WNQ0"/>
<evidence type="ECO:0000256" key="10">
    <source>
        <dbReference type="ARBA" id="ARBA00023014"/>
    </source>
</evidence>
<evidence type="ECO:0000256" key="7">
    <source>
        <dbReference type="ARBA" id="ARBA00022801"/>
    </source>
</evidence>
<keyword evidence="16" id="KW-1185">Reference proteome</keyword>
<evidence type="ECO:0000313" key="16">
    <source>
        <dbReference type="Proteomes" id="UP000190105"/>
    </source>
</evidence>
<dbReference type="GO" id="GO:0004527">
    <property type="term" value="F:exonuclease activity"/>
    <property type="evidence" value="ECO:0007669"/>
    <property type="project" value="UniProtKB-KW"/>
</dbReference>
<dbReference type="InterPro" id="IPR011604">
    <property type="entry name" value="PDDEXK-like_dom_sf"/>
</dbReference>
<keyword evidence="9 13" id="KW-0408">Iron</keyword>
<evidence type="ECO:0000313" key="15">
    <source>
        <dbReference type="EMBL" id="SKA78261.1"/>
    </source>
</evidence>
<keyword evidence="8 13" id="KW-0269">Exonuclease</keyword>
<organism evidence="15 16">
    <name type="scientific">Caloramator quimbayensis</name>
    <dbReference type="NCBI Taxonomy" id="1147123"/>
    <lineage>
        <taxon>Bacteria</taxon>
        <taxon>Bacillati</taxon>
        <taxon>Bacillota</taxon>
        <taxon>Clostridia</taxon>
        <taxon>Eubacteriales</taxon>
        <taxon>Clostridiaceae</taxon>
        <taxon>Caloramator</taxon>
    </lineage>
</organism>
<keyword evidence="10 13" id="KW-0411">Iron-sulfur</keyword>
<evidence type="ECO:0000256" key="8">
    <source>
        <dbReference type="ARBA" id="ARBA00022839"/>
    </source>
</evidence>
<comment type="function">
    <text evidence="13">CRISPR (clustered regularly interspaced short palindromic repeat) is an adaptive immune system that provides protection against mobile genetic elements (viruses, transposable elements and conjugative plasmids). CRISPR clusters contain sequences complementary to antecedent mobile elements and target invading nucleic acids. CRISPR clusters are transcribed and processed into CRISPR RNA (crRNA).</text>
</comment>
<reference evidence="16" key="1">
    <citation type="submission" date="2017-02" db="EMBL/GenBank/DDBJ databases">
        <authorList>
            <person name="Varghese N."/>
            <person name="Submissions S."/>
        </authorList>
    </citation>
    <scope>NUCLEOTIDE SEQUENCE [LARGE SCALE GENOMIC DNA]</scope>
    <source>
        <strain evidence="16">USBA 833</strain>
    </source>
</reference>
<evidence type="ECO:0000256" key="11">
    <source>
        <dbReference type="ARBA" id="ARBA00023118"/>
    </source>
</evidence>
<keyword evidence="6 13" id="KW-0479">Metal-binding</keyword>
<accession>A0A1T4WNQ0</accession>
<dbReference type="RefSeq" id="WP_078695412.1">
    <property type="nucleotide sequence ID" value="NZ_FUYH01000002.1"/>
</dbReference>
<evidence type="ECO:0000256" key="3">
    <source>
        <dbReference type="ARBA" id="ARBA00012768"/>
    </source>
</evidence>
<feature type="domain" description="DUF83" evidence="14">
    <location>
        <begin position="11"/>
        <end position="201"/>
    </location>
</feature>
<dbReference type="PANTHER" id="PTHR36531">
    <property type="entry name" value="CRISPR-ASSOCIATED EXONUCLEASE CAS4"/>
    <property type="match status" value="1"/>
</dbReference>
<dbReference type="EC" id="3.1.12.1" evidence="3 13"/>
<keyword evidence="11 13" id="KW-0051">Antiviral defense</keyword>
<evidence type="ECO:0000256" key="6">
    <source>
        <dbReference type="ARBA" id="ARBA00022723"/>
    </source>
</evidence>
<dbReference type="InterPro" id="IPR051827">
    <property type="entry name" value="Cas4_exonuclease"/>
</dbReference>
<evidence type="ECO:0000256" key="5">
    <source>
        <dbReference type="ARBA" id="ARBA00022722"/>
    </source>
</evidence>
<sequence>MYNEDELLALSGIQHIAFCERQWALIHIERQWADNLRTVEGQHLHNKVNNPFIFETRGNEVIARSVSIVSYRLGLYGIADIVEFEKTENKENAIKIPHKNGYYIPYPVEYKRGKEKIDDRDEVQLCAQAICLEEMFNIKINKAYIYYGETRHRTEVVLNDNLRDRVEELSQKMHDLFKKGITPKAEKKKGCKLCSLIDICMPNLNEKKLKVSEYIQRAID</sequence>
<comment type="similarity">
    <text evidence="2 13">Belongs to the CRISPR-associated exonuclease Cas4 family.</text>
</comment>
<evidence type="ECO:0000256" key="1">
    <source>
        <dbReference type="ARBA" id="ARBA00001966"/>
    </source>
</evidence>
<evidence type="ECO:0000256" key="13">
    <source>
        <dbReference type="RuleBase" id="RU365022"/>
    </source>
</evidence>
<keyword evidence="12 13" id="KW-0464">Manganese</keyword>
<dbReference type="GO" id="GO:0051536">
    <property type="term" value="F:iron-sulfur cluster binding"/>
    <property type="evidence" value="ECO:0007669"/>
    <property type="project" value="UniProtKB-KW"/>
</dbReference>
<dbReference type="OrthoDB" id="9781776at2"/>
<keyword evidence="5 13" id="KW-0540">Nuclease</keyword>
<dbReference type="GO" id="GO:0046872">
    <property type="term" value="F:metal ion binding"/>
    <property type="evidence" value="ECO:0007669"/>
    <property type="project" value="UniProtKB-KW"/>
</dbReference>
<dbReference type="EMBL" id="FUYH01000002">
    <property type="protein sequence ID" value="SKA78261.1"/>
    <property type="molecule type" value="Genomic_DNA"/>
</dbReference>
<dbReference type="InterPro" id="IPR022765">
    <property type="entry name" value="Dna2/Cas4_DUF83"/>
</dbReference>
<evidence type="ECO:0000256" key="4">
    <source>
        <dbReference type="ARBA" id="ARBA00020049"/>
    </source>
</evidence>
<keyword evidence="7 13" id="KW-0378">Hydrolase</keyword>
<protein>
    <recommendedName>
        <fullName evidence="4 13">CRISPR-associated exonuclease Cas4</fullName>
        <ecNumber evidence="3 13">3.1.12.1</ecNumber>
    </recommendedName>
</protein>
<proteinExistence type="inferred from homology"/>
<comment type="cofactor">
    <cofactor evidence="13">
        <name>Mg(2+)</name>
        <dbReference type="ChEBI" id="CHEBI:18420"/>
    </cofactor>
    <cofactor evidence="13">
        <name>Mn(2+)</name>
        <dbReference type="ChEBI" id="CHEBI:29035"/>
    </cofactor>
    <text evidence="13">Mg(2+) or Mn(2+) required for ssDNA cleavage activity.</text>
</comment>
<dbReference type="PANTHER" id="PTHR36531:SF6">
    <property type="entry name" value="DNA REPLICATION ATP-DEPENDENT HELICASE_NUCLEASE DNA2"/>
    <property type="match status" value="1"/>
</dbReference>